<protein>
    <submittedName>
        <fullName evidence="2">Uncharacterized protein</fullName>
    </submittedName>
</protein>
<comment type="caution">
    <text evidence="2">The sequence shown here is derived from an EMBL/GenBank/DDBJ whole genome shotgun (WGS) entry which is preliminary data.</text>
</comment>
<dbReference type="AlphaFoldDB" id="A0A9W7L3Z2"/>
<feature type="region of interest" description="Disordered" evidence="1">
    <location>
        <begin position="394"/>
        <end position="495"/>
    </location>
</feature>
<keyword evidence="3" id="KW-1185">Reference proteome</keyword>
<organism evidence="2 3">
    <name type="scientific">Triparma columacea</name>
    <dbReference type="NCBI Taxonomy" id="722753"/>
    <lineage>
        <taxon>Eukaryota</taxon>
        <taxon>Sar</taxon>
        <taxon>Stramenopiles</taxon>
        <taxon>Ochrophyta</taxon>
        <taxon>Bolidophyceae</taxon>
        <taxon>Parmales</taxon>
        <taxon>Triparmaceae</taxon>
        <taxon>Triparma</taxon>
    </lineage>
</organism>
<feature type="compositionally biased region" description="Basic and acidic residues" evidence="1">
    <location>
        <begin position="470"/>
        <end position="488"/>
    </location>
</feature>
<proteinExistence type="predicted"/>
<dbReference type="Proteomes" id="UP001165065">
    <property type="component" value="Unassembled WGS sequence"/>
</dbReference>
<feature type="compositionally biased region" description="Acidic residues" evidence="1">
    <location>
        <begin position="411"/>
        <end position="431"/>
    </location>
</feature>
<dbReference type="EMBL" id="BRYA01000621">
    <property type="protein sequence ID" value="GMI25973.1"/>
    <property type="molecule type" value="Genomic_DNA"/>
</dbReference>
<name>A0A9W7L3Z2_9STRA</name>
<feature type="region of interest" description="Disordered" evidence="1">
    <location>
        <begin position="266"/>
        <end position="327"/>
    </location>
</feature>
<feature type="compositionally biased region" description="Basic and acidic residues" evidence="1">
    <location>
        <begin position="394"/>
        <end position="410"/>
    </location>
</feature>
<reference evidence="3" key="1">
    <citation type="journal article" date="2023" name="Commun. Biol.">
        <title>Genome analysis of Parmales, the sister group of diatoms, reveals the evolutionary specialization of diatoms from phago-mixotrophs to photoautotrophs.</title>
        <authorList>
            <person name="Ban H."/>
            <person name="Sato S."/>
            <person name="Yoshikawa S."/>
            <person name="Yamada K."/>
            <person name="Nakamura Y."/>
            <person name="Ichinomiya M."/>
            <person name="Sato N."/>
            <person name="Blanc-Mathieu R."/>
            <person name="Endo H."/>
            <person name="Kuwata A."/>
            <person name="Ogata H."/>
        </authorList>
    </citation>
    <scope>NUCLEOTIDE SEQUENCE [LARGE SCALE GENOMIC DNA]</scope>
</reference>
<evidence type="ECO:0000313" key="3">
    <source>
        <dbReference type="Proteomes" id="UP001165065"/>
    </source>
</evidence>
<dbReference type="OrthoDB" id="10531238at2759"/>
<accession>A0A9W7L3Z2</accession>
<evidence type="ECO:0000256" key="1">
    <source>
        <dbReference type="SAM" id="MobiDB-lite"/>
    </source>
</evidence>
<feature type="compositionally biased region" description="Basic residues" evidence="1">
    <location>
        <begin position="316"/>
        <end position="327"/>
    </location>
</feature>
<feature type="compositionally biased region" description="Gly residues" evidence="1">
    <location>
        <begin position="276"/>
        <end position="292"/>
    </location>
</feature>
<sequence>MLTCIQKELQLENPELKITSFKVDDDDHDYCEEDDNNNNSDSDNDNYRALPIFYKDTHKRGYIELRLQLLSSSLPTFGFLESGSFQMNIVTSTGSFLPHSTCGPYLDPTDVRIGFETIRQPFQTLGADKKKVTKLKYFDSRSPEFGGPKVPVLRFRVECITTKLGLPEELITSGIRVKVWGRGIYEGVSAVSPRFQVKSKNPKYKYQCVQGDSLLEKNKRRRNSNGGQSKIKNGVKRSLRNVRMGRGGKGFGMKLGIPLLVEGRKNNGDGTDGRTLGIGRGMEKGGTGGKGNGNKLLDHFKNRGEKGNKIIGGSKPRTRGPGKRKGIRRDIERETEAFGATLMSYPGSEYVKEPYHYMDIEEVGEEKKEEKVGKIEANNLTALAILASHFPRDIKGKKRGENGKGGKEEKGETDESGNDMGGEEENGETEMSESGNDKGGEEENGETEMSESGNDKGGEGESGETEESGDDKGGEEERGESGNEKGGEGESGETC</sequence>
<feature type="region of interest" description="Disordered" evidence="1">
    <location>
        <begin position="215"/>
        <end position="235"/>
    </location>
</feature>
<evidence type="ECO:0000313" key="2">
    <source>
        <dbReference type="EMBL" id="GMI25973.1"/>
    </source>
</evidence>
<gene>
    <name evidence="2" type="ORF">TrCOL_g4597</name>
</gene>
<feature type="compositionally biased region" description="Basic and acidic residues" evidence="1">
    <location>
        <begin position="296"/>
        <end position="308"/>
    </location>
</feature>